<feature type="region of interest" description="Disordered" evidence="1">
    <location>
        <begin position="30"/>
        <end position="51"/>
    </location>
</feature>
<feature type="signal peptide" evidence="2">
    <location>
        <begin position="1"/>
        <end position="19"/>
    </location>
</feature>
<gene>
    <name evidence="3" type="ORF">B0680_09915</name>
</gene>
<accession>A0A1T0CG79</accession>
<name>A0A1T0CG79_9GAMM</name>
<dbReference type="STRING" id="470453.B0680_09915"/>
<dbReference type="PROSITE" id="PS51257">
    <property type="entry name" value="PROKAR_LIPOPROTEIN"/>
    <property type="match status" value="1"/>
</dbReference>
<organism evidence="3 4">
    <name type="scientific">Moraxella pluranimalium</name>
    <dbReference type="NCBI Taxonomy" id="470453"/>
    <lineage>
        <taxon>Bacteria</taxon>
        <taxon>Pseudomonadati</taxon>
        <taxon>Pseudomonadota</taxon>
        <taxon>Gammaproteobacteria</taxon>
        <taxon>Moraxellales</taxon>
        <taxon>Moraxellaceae</taxon>
        <taxon>Moraxella</taxon>
    </lineage>
</organism>
<dbReference type="EMBL" id="MUYU01000031">
    <property type="protein sequence ID" value="OOS21299.1"/>
    <property type="molecule type" value="Genomic_DNA"/>
</dbReference>
<comment type="caution">
    <text evidence="3">The sequence shown here is derived from an EMBL/GenBank/DDBJ whole genome shotgun (WGS) entry which is preliminary data.</text>
</comment>
<keyword evidence="2" id="KW-0732">Signal</keyword>
<dbReference type="InterPro" id="IPR021856">
    <property type="entry name" value="DUF3465"/>
</dbReference>
<evidence type="ECO:0000313" key="4">
    <source>
        <dbReference type="Proteomes" id="UP000189800"/>
    </source>
</evidence>
<feature type="chain" id="PRO_5013159738" description="DUF3465 domain-containing protein" evidence="2">
    <location>
        <begin position="20"/>
        <end position="179"/>
    </location>
</feature>
<dbReference type="Pfam" id="PF11948">
    <property type="entry name" value="DUF3465"/>
    <property type="match status" value="1"/>
</dbReference>
<protein>
    <recommendedName>
        <fullName evidence="5">DUF3465 domain-containing protein</fullName>
    </recommendedName>
</protein>
<evidence type="ECO:0000256" key="2">
    <source>
        <dbReference type="SAM" id="SignalP"/>
    </source>
</evidence>
<evidence type="ECO:0008006" key="5">
    <source>
        <dbReference type="Google" id="ProtNLM"/>
    </source>
</evidence>
<evidence type="ECO:0000256" key="1">
    <source>
        <dbReference type="SAM" id="MobiDB-lite"/>
    </source>
</evidence>
<dbReference type="AlphaFoldDB" id="A0A1T0CG79"/>
<dbReference type="Proteomes" id="UP000189800">
    <property type="component" value="Unassembled WGS sequence"/>
</dbReference>
<sequence length="179" mass="19599">MMKFWQIGSVALMSMLALSACNGDGETATTATAQSKQTATSTTQDGGKQTQENNAQANKQNQAKSSLCNNELIVKSYQAKKSDVQVRGCGKVKALLADDNKGSRHQKFIVSLDGQKQTILIAHNIDLAPRVDALAKGDWVDFYGEYEYSDKGGVVHWTHHDPAGRHQGGYIEHQGERFE</sequence>
<proteinExistence type="predicted"/>
<reference evidence="3 4" key="1">
    <citation type="submission" date="2017-02" db="EMBL/GenBank/DDBJ databases">
        <title>Draft genome sequence of Moraxella pluranimalium CCUG 54913T type strain.</title>
        <authorList>
            <person name="Salva-Serra F."/>
            <person name="Engstrom-Jakobsson H."/>
            <person name="Thorell K."/>
            <person name="Jaen-Luchoro D."/>
            <person name="Gonzales-Siles L."/>
            <person name="Karlsson R."/>
            <person name="Yazdan S."/>
            <person name="Boulund F."/>
            <person name="Johnning A."/>
            <person name="Engstrand L."/>
            <person name="Kristiansson E."/>
            <person name="Moore E."/>
        </authorList>
    </citation>
    <scope>NUCLEOTIDE SEQUENCE [LARGE SCALE GENOMIC DNA]</scope>
    <source>
        <strain evidence="3 4">CCUG 54913</strain>
    </source>
</reference>
<evidence type="ECO:0000313" key="3">
    <source>
        <dbReference type="EMBL" id="OOS21299.1"/>
    </source>
</evidence>
<keyword evidence="4" id="KW-1185">Reference proteome</keyword>